<proteinExistence type="predicted"/>
<sequence length="129" mass="13500">MVFKVVSKKQVFSQLSLALVIASSCAVANASSDPTRPLVAGLASANVDSATRKPGELVLQSIISPSAGTSPQGGSAVQHKAIISGQLVSLGEQVDGYQVIDISERQVVLQSEDKSKELVLFSRSVVTYK</sequence>
<comment type="caution">
    <text evidence="2">The sequence shown here is derived from an EMBL/GenBank/DDBJ whole genome shotgun (WGS) entry which is preliminary data.</text>
</comment>
<evidence type="ECO:0000256" key="1">
    <source>
        <dbReference type="SAM" id="SignalP"/>
    </source>
</evidence>
<dbReference type="AlphaFoldDB" id="A0A3E0UJ92"/>
<name>A0A3E0UJ92_9GAMM</name>
<protein>
    <recommendedName>
        <fullName evidence="4">MSHA biogenesis protein MshK</fullName>
    </recommendedName>
</protein>
<dbReference type="Proteomes" id="UP000256999">
    <property type="component" value="Unassembled WGS sequence"/>
</dbReference>
<gene>
    <name evidence="2" type="ORF">DXX92_15960</name>
</gene>
<dbReference type="EMBL" id="QUOV01000001">
    <property type="protein sequence ID" value="REL36687.1"/>
    <property type="molecule type" value="Genomic_DNA"/>
</dbReference>
<keyword evidence="1" id="KW-0732">Signal</keyword>
<evidence type="ECO:0000313" key="2">
    <source>
        <dbReference type="EMBL" id="REL36687.1"/>
    </source>
</evidence>
<accession>A0A3E0UJ92</accession>
<dbReference type="PROSITE" id="PS51257">
    <property type="entry name" value="PROKAR_LIPOPROTEIN"/>
    <property type="match status" value="1"/>
</dbReference>
<reference evidence="2 3" key="1">
    <citation type="submission" date="2018-08" db="EMBL/GenBank/DDBJ databases">
        <title>Thalassotalea euphylliae genome.</title>
        <authorList>
            <person name="Summers S."/>
            <person name="Rice S.A."/>
            <person name="Freckelton M.L."/>
            <person name="Nedved B.T."/>
            <person name="Hadfield M.G."/>
        </authorList>
    </citation>
    <scope>NUCLEOTIDE SEQUENCE [LARGE SCALE GENOMIC DNA]</scope>
    <source>
        <strain evidence="2 3">H2</strain>
    </source>
</reference>
<feature type="signal peptide" evidence="1">
    <location>
        <begin position="1"/>
        <end position="30"/>
    </location>
</feature>
<evidence type="ECO:0008006" key="4">
    <source>
        <dbReference type="Google" id="ProtNLM"/>
    </source>
</evidence>
<feature type="chain" id="PRO_5017600933" description="MSHA biogenesis protein MshK" evidence="1">
    <location>
        <begin position="31"/>
        <end position="129"/>
    </location>
</feature>
<organism evidence="2 3">
    <name type="scientific">Thalassotalea euphylliae</name>
    <dbReference type="NCBI Taxonomy" id="1655234"/>
    <lineage>
        <taxon>Bacteria</taxon>
        <taxon>Pseudomonadati</taxon>
        <taxon>Pseudomonadota</taxon>
        <taxon>Gammaproteobacteria</taxon>
        <taxon>Alteromonadales</taxon>
        <taxon>Colwelliaceae</taxon>
        <taxon>Thalassotalea</taxon>
    </lineage>
</organism>
<evidence type="ECO:0000313" key="3">
    <source>
        <dbReference type="Proteomes" id="UP000256999"/>
    </source>
</evidence>